<dbReference type="EMBL" id="KN831776">
    <property type="protein sequence ID" value="KIM43317.1"/>
    <property type="molecule type" value="Genomic_DNA"/>
</dbReference>
<dbReference type="Proteomes" id="UP000053424">
    <property type="component" value="Unassembled WGS sequence"/>
</dbReference>
<dbReference type="AlphaFoldDB" id="A0A0C2YQM4"/>
<feature type="region of interest" description="Disordered" evidence="1">
    <location>
        <begin position="1"/>
        <end position="181"/>
    </location>
</feature>
<name>A0A0C2YQM4_HEBCY</name>
<evidence type="ECO:0000256" key="1">
    <source>
        <dbReference type="SAM" id="MobiDB-lite"/>
    </source>
</evidence>
<feature type="region of interest" description="Disordered" evidence="1">
    <location>
        <begin position="192"/>
        <end position="211"/>
    </location>
</feature>
<gene>
    <name evidence="2" type="ORF">M413DRAFT_401390</name>
</gene>
<evidence type="ECO:0000313" key="3">
    <source>
        <dbReference type="Proteomes" id="UP000053424"/>
    </source>
</evidence>
<reference evidence="2 3" key="1">
    <citation type="submission" date="2014-04" db="EMBL/GenBank/DDBJ databases">
        <authorList>
            <consortium name="DOE Joint Genome Institute"/>
            <person name="Kuo A."/>
            <person name="Gay G."/>
            <person name="Dore J."/>
            <person name="Kohler A."/>
            <person name="Nagy L.G."/>
            <person name="Floudas D."/>
            <person name="Copeland A."/>
            <person name="Barry K.W."/>
            <person name="Cichocki N."/>
            <person name="Veneault-Fourrey C."/>
            <person name="LaButti K."/>
            <person name="Lindquist E.A."/>
            <person name="Lipzen A."/>
            <person name="Lundell T."/>
            <person name="Morin E."/>
            <person name="Murat C."/>
            <person name="Sun H."/>
            <person name="Tunlid A."/>
            <person name="Henrissat B."/>
            <person name="Grigoriev I.V."/>
            <person name="Hibbett D.S."/>
            <person name="Martin F."/>
            <person name="Nordberg H.P."/>
            <person name="Cantor M.N."/>
            <person name="Hua S.X."/>
        </authorList>
    </citation>
    <scope>NUCLEOTIDE SEQUENCE [LARGE SCALE GENOMIC DNA]</scope>
    <source>
        <strain evidence="3">h7</strain>
    </source>
</reference>
<reference evidence="3" key="2">
    <citation type="submission" date="2015-01" db="EMBL/GenBank/DDBJ databases">
        <title>Evolutionary Origins and Diversification of the Mycorrhizal Mutualists.</title>
        <authorList>
            <consortium name="DOE Joint Genome Institute"/>
            <consortium name="Mycorrhizal Genomics Consortium"/>
            <person name="Kohler A."/>
            <person name="Kuo A."/>
            <person name="Nagy L.G."/>
            <person name="Floudas D."/>
            <person name="Copeland A."/>
            <person name="Barry K.W."/>
            <person name="Cichocki N."/>
            <person name="Veneault-Fourrey C."/>
            <person name="LaButti K."/>
            <person name="Lindquist E.A."/>
            <person name="Lipzen A."/>
            <person name="Lundell T."/>
            <person name="Morin E."/>
            <person name="Murat C."/>
            <person name="Riley R."/>
            <person name="Ohm R."/>
            <person name="Sun H."/>
            <person name="Tunlid A."/>
            <person name="Henrissat B."/>
            <person name="Grigoriev I.V."/>
            <person name="Hibbett D.S."/>
            <person name="Martin F."/>
        </authorList>
    </citation>
    <scope>NUCLEOTIDE SEQUENCE [LARGE SCALE GENOMIC DNA]</scope>
    <source>
        <strain evidence="3">h7</strain>
    </source>
</reference>
<organism evidence="2 3">
    <name type="scientific">Hebeloma cylindrosporum</name>
    <dbReference type="NCBI Taxonomy" id="76867"/>
    <lineage>
        <taxon>Eukaryota</taxon>
        <taxon>Fungi</taxon>
        <taxon>Dikarya</taxon>
        <taxon>Basidiomycota</taxon>
        <taxon>Agaricomycotina</taxon>
        <taxon>Agaricomycetes</taxon>
        <taxon>Agaricomycetidae</taxon>
        <taxon>Agaricales</taxon>
        <taxon>Agaricineae</taxon>
        <taxon>Hymenogastraceae</taxon>
        <taxon>Hebeloma</taxon>
    </lineage>
</organism>
<keyword evidence="3" id="KW-1185">Reference proteome</keyword>
<proteinExistence type="predicted"/>
<dbReference type="HOGENOM" id="CLU_1190041_0_0_1"/>
<feature type="compositionally biased region" description="Polar residues" evidence="1">
    <location>
        <begin position="16"/>
        <end position="28"/>
    </location>
</feature>
<sequence length="233" mass="24999">MNVVDAYKDWSRRNATEQAPGSVQPRQRPTTADAHPPVPAPPVTHASPTDNMVISGSPGPKTPRQAYPSDSSLPTLNRGIVHPFQPASGSEYGTTDDEYHLLNKDDIPQLPSNQKPGGWPKQASNVRWISEDERPTLVTSGLASTTPTATSPKSSTSSQPSSPFARFLSRPAKERKQSPIDIETQMALVNKSQTTLGPKNQVAESEDKPKRQLRTVLGQSGGPVAILGFGGSM</sequence>
<feature type="compositionally biased region" description="Low complexity" evidence="1">
    <location>
        <begin position="139"/>
        <end position="163"/>
    </location>
</feature>
<feature type="compositionally biased region" description="Basic and acidic residues" evidence="1">
    <location>
        <begin position="1"/>
        <end position="15"/>
    </location>
</feature>
<feature type="compositionally biased region" description="Basic and acidic residues" evidence="1">
    <location>
        <begin position="97"/>
        <end position="107"/>
    </location>
</feature>
<accession>A0A0C2YQM4</accession>
<protein>
    <submittedName>
        <fullName evidence="2">Uncharacterized protein</fullName>
    </submittedName>
</protein>
<evidence type="ECO:0000313" key="2">
    <source>
        <dbReference type="EMBL" id="KIM43317.1"/>
    </source>
</evidence>